<gene>
    <name evidence="1" type="ORF">EYZ11_011372</name>
</gene>
<protein>
    <submittedName>
        <fullName evidence="1">Uncharacterized protein</fullName>
    </submittedName>
</protein>
<evidence type="ECO:0000313" key="1">
    <source>
        <dbReference type="EMBL" id="THC89185.1"/>
    </source>
</evidence>
<evidence type="ECO:0000313" key="2">
    <source>
        <dbReference type="Proteomes" id="UP000308092"/>
    </source>
</evidence>
<accession>A0A4S3J3B7</accession>
<organism evidence="1 2">
    <name type="scientific">Aspergillus tanneri</name>
    <dbReference type="NCBI Taxonomy" id="1220188"/>
    <lineage>
        <taxon>Eukaryota</taxon>
        <taxon>Fungi</taxon>
        <taxon>Dikarya</taxon>
        <taxon>Ascomycota</taxon>
        <taxon>Pezizomycotina</taxon>
        <taxon>Eurotiomycetes</taxon>
        <taxon>Eurotiomycetidae</taxon>
        <taxon>Eurotiales</taxon>
        <taxon>Aspergillaceae</taxon>
        <taxon>Aspergillus</taxon>
        <taxon>Aspergillus subgen. Circumdati</taxon>
    </lineage>
</organism>
<dbReference type="EMBL" id="SOSA01000695">
    <property type="protein sequence ID" value="THC89185.1"/>
    <property type="molecule type" value="Genomic_DNA"/>
</dbReference>
<reference evidence="1 2" key="1">
    <citation type="submission" date="2019-03" db="EMBL/GenBank/DDBJ databases">
        <title>The genome sequence of a newly discovered highly antifungal drug resistant Aspergillus species, Aspergillus tanneri NIH 1004.</title>
        <authorList>
            <person name="Mounaud S."/>
            <person name="Singh I."/>
            <person name="Joardar V."/>
            <person name="Pakala S."/>
            <person name="Pakala S."/>
            <person name="Venepally P."/>
            <person name="Hoover J."/>
            <person name="Nierman W."/>
            <person name="Chung J."/>
            <person name="Losada L."/>
        </authorList>
    </citation>
    <scope>NUCLEOTIDE SEQUENCE [LARGE SCALE GENOMIC DNA]</scope>
    <source>
        <strain evidence="1 2">NIH1004</strain>
    </source>
</reference>
<dbReference type="Proteomes" id="UP000308092">
    <property type="component" value="Unassembled WGS sequence"/>
</dbReference>
<sequence length="55" mass="6291">MTDTLRPPNICEITSVVIAAKLTAEPHEAKTKYFGAYPPPERSWDYQQVEERVRG</sequence>
<keyword evidence="2" id="KW-1185">Reference proteome</keyword>
<name>A0A4S3J3B7_9EURO</name>
<proteinExistence type="predicted"/>
<comment type="caution">
    <text evidence="1">The sequence shown here is derived from an EMBL/GenBank/DDBJ whole genome shotgun (WGS) entry which is preliminary data.</text>
</comment>
<dbReference type="VEuPathDB" id="FungiDB:EYZ11_011372"/>
<dbReference type="AlphaFoldDB" id="A0A4S3J3B7"/>